<organism evidence="1 2">
    <name type="scientific">Lasiodiplodia mahajangana</name>
    <dbReference type="NCBI Taxonomy" id="1108764"/>
    <lineage>
        <taxon>Eukaryota</taxon>
        <taxon>Fungi</taxon>
        <taxon>Dikarya</taxon>
        <taxon>Ascomycota</taxon>
        <taxon>Pezizomycotina</taxon>
        <taxon>Dothideomycetes</taxon>
        <taxon>Dothideomycetes incertae sedis</taxon>
        <taxon>Botryosphaeriales</taxon>
        <taxon>Botryosphaeriaceae</taxon>
        <taxon>Lasiodiplodia</taxon>
    </lineage>
</organism>
<proteinExistence type="predicted"/>
<comment type="caution">
    <text evidence="1">The sequence shown here is derived from an EMBL/GenBank/DDBJ whole genome shotgun (WGS) entry which is preliminary data.</text>
</comment>
<evidence type="ECO:0000313" key="2">
    <source>
        <dbReference type="Proteomes" id="UP001153332"/>
    </source>
</evidence>
<gene>
    <name evidence="1" type="ORF">O1611_g1014</name>
</gene>
<keyword evidence="2" id="KW-1185">Reference proteome</keyword>
<dbReference type="EMBL" id="JAPUUL010000106">
    <property type="protein sequence ID" value="KAJ8132608.1"/>
    <property type="molecule type" value="Genomic_DNA"/>
</dbReference>
<dbReference type="Proteomes" id="UP001153332">
    <property type="component" value="Unassembled WGS sequence"/>
</dbReference>
<sequence>MPSITPDELSRAVAILARHLNEGGVTFTISGGAANSLLLASLGHVRRVTEDIDLVVQPDPANKIDVEAVSEWLLKKDPAVFGEKKLYGVSMPTLIFVKDDKSTVHIDIEMFDVIAWPERPQYDLSNSANEQVTLMVEGVPVRVFAASWQLREKIVTAHERHGSQKMKADLADVQSLLPTVEYNSLDMSQHEDAVLHTLTQRPELRELLQVKIFCPAVLGDPWTWHDEAYVFVRFEEGIPWYLDGGLKRHRFKWDAKNGLYYLYTASGSCFYIDEDWQLVQWVD</sequence>
<name>A0ACC2JZI2_9PEZI</name>
<evidence type="ECO:0000313" key="1">
    <source>
        <dbReference type="EMBL" id="KAJ8132608.1"/>
    </source>
</evidence>
<reference evidence="1" key="1">
    <citation type="submission" date="2022-12" db="EMBL/GenBank/DDBJ databases">
        <title>Genome Sequence of Lasiodiplodia mahajangana.</title>
        <authorList>
            <person name="Buettner E."/>
        </authorList>
    </citation>
    <scope>NUCLEOTIDE SEQUENCE</scope>
    <source>
        <strain evidence="1">VT137</strain>
    </source>
</reference>
<accession>A0ACC2JZI2</accession>
<protein>
    <submittedName>
        <fullName evidence="1">Uncharacterized protein</fullName>
    </submittedName>
</protein>